<feature type="transmembrane region" description="Helical" evidence="1">
    <location>
        <begin position="20"/>
        <end position="39"/>
    </location>
</feature>
<organism evidence="2 3">
    <name type="scientific">Ferrimonas sediminum</name>
    <dbReference type="NCBI Taxonomy" id="718193"/>
    <lineage>
        <taxon>Bacteria</taxon>
        <taxon>Pseudomonadati</taxon>
        <taxon>Pseudomonadota</taxon>
        <taxon>Gammaproteobacteria</taxon>
        <taxon>Alteromonadales</taxon>
        <taxon>Ferrimonadaceae</taxon>
        <taxon>Ferrimonas</taxon>
    </lineage>
</organism>
<dbReference type="Proteomes" id="UP000199527">
    <property type="component" value="Unassembled WGS sequence"/>
</dbReference>
<dbReference type="EMBL" id="FNEM01000003">
    <property type="protein sequence ID" value="SDI86189.1"/>
    <property type="molecule type" value="Genomic_DNA"/>
</dbReference>
<proteinExistence type="predicted"/>
<dbReference type="RefSeq" id="WP_176819202.1">
    <property type="nucleotide sequence ID" value="NZ_FNEM01000003.1"/>
</dbReference>
<accession>A0A1G8P169</accession>
<keyword evidence="1" id="KW-1133">Transmembrane helix</keyword>
<keyword evidence="3" id="KW-1185">Reference proteome</keyword>
<keyword evidence="1" id="KW-0812">Transmembrane</keyword>
<reference evidence="3" key="1">
    <citation type="submission" date="2016-10" db="EMBL/GenBank/DDBJ databases">
        <authorList>
            <person name="Varghese N."/>
            <person name="Submissions S."/>
        </authorList>
    </citation>
    <scope>NUCLEOTIDE SEQUENCE [LARGE SCALE GENOMIC DNA]</scope>
    <source>
        <strain evidence="3">DSM 23317</strain>
    </source>
</reference>
<name>A0A1G8P169_9GAMM</name>
<gene>
    <name evidence="2" type="ORF">SAMN04488540_103300</name>
</gene>
<protein>
    <submittedName>
        <fullName evidence="2">Uncharacterized protein</fullName>
    </submittedName>
</protein>
<evidence type="ECO:0000313" key="2">
    <source>
        <dbReference type="EMBL" id="SDI86189.1"/>
    </source>
</evidence>
<dbReference type="AlphaFoldDB" id="A0A1G8P169"/>
<keyword evidence="1" id="KW-0472">Membrane</keyword>
<sequence>MSGQAGGAGRRSPVTAPREILCTTLVTLLTLGVIVLFFLQQWRESGAL</sequence>
<evidence type="ECO:0000313" key="3">
    <source>
        <dbReference type="Proteomes" id="UP000199527"/>
    </source>
</evidence>
<evidence type="ECO:0000256" key="1">
    <source>
        <dbReference type="SAM" id="Phobius"/>
    </source>
</evidence>